<accession>A0ABT1BUS5</accession>
<protein>
    <submittedName>
        <fullName evidence="3">Ribose 5-phosphate isomerase B</fullName>
        <ecNumber evidence="3">5.3.1.6</ecNumber>
    </submittedName>
</protein>
<dbReference type="Gene3D" id="3.40.1400.10">
    <property type="entry name" value="Sugar-phosphate isomerase, RpiB/LacA/LacB"/>
    <property type="match status" value="1"/>
</dbReference>
<comment type="caution">
    <text evidence="3">The sequence shown here is derived from an EMBL/GenBank/DDBJ whole genome shotgun (WGS) entry which is preliminary data.</text>
</comment>
<dbReference type="PIRSF" id="PIRSF005384">
    <property type="entry name" value="RpiB_LacA_B"/>
    <property type="match status" value="1"/>
</dbReference>
<dbReference type="InterPro" id="IPR003500">
    <property type="entry name" value="RpiB_LacA_LacB"/>
</dbReference>
<proteinExistence type="inferred from homology"/>
<comment type="similarity">
    <text evidence="1">Belongs to the LacAB/RpiB family.</text>
</comment>
<dbReference type="Pfam" id="PF02502">
    <property type="entry name" value="LacAB_rpiB"/>
    <property type="match status" value="1"/>
</dbReference>
<evidence type="ECO:0000313" key="3">
    <source>
        <dbReference type="EMBL" id="MCO6024709.1"/>
    </source>
</evidence>
<dbReference type="Proteomes" id="UP001204015">
    <property type="component" value="Unassembled WGS sequence"/>
</dbReference>
<keyword evidence="4" id="KW-1185">Reference proteome</keyword>
<reference evidence="3 4" key="1">
    <citation type="submission" date="2022-06" db="EMBL/GenBank/DDBJ databases">
        <title>A taxonomic note on the genus Prevotella: Description of four novel genera and emended description of the genera Hallella and Xylanibacter.</title>
        <authorList>
            <person name="Hitch T.C.A."/>
        </authorList>
    </citation>
    <scope>NUCLEOTIDE SEQUENCE [LARGE SCALE GENOMIC DNA]</scope>
    <source>
        <strain evidence="3 4">DSM 100619</strain>
    </source>
</reference>
<dbReference type="PANTHER" id="PTHR30345">
    <property type="entry name" value="RIBOSE-5-PHOSPHATE ISOMERASE B"/>
    <property type="match status" value="1"/>
</dbReference>
<dbReference type="SUPFAM" id="SSF89623">
    <property type="entry name" value="Ribose/Galactose isomerase RpiB/AlsB"/>
    <property type="match status" value="1"/>
</dbReference>
<dbReference type="NCBIfam" id="TIGR00689">
    <property type="entry name" value="rpiB_lacA_lacB"/>
    <property type="match status" value="1"/>
</dbReference>
<dbReference type="EMBL" id="JAMXLY010000005">
    <property type="protein sequence ID" value="MCO6024709.1"/>
    <property type="molecule type" value="Genomic_DNA"/>
</dbReference>
<dbReference type="EC" id="5.3.1.6" evidence="3"/>
<organism evidence="3 4">
    <name type="scientific">Segatella cerevisiae</name>
    <dbReference type="NCBI Taxonomy" id="2053716"/>
    <lineage>
        <taxon>Bacteria</taxon>
        <taxon>Pseudomonadati</taxon>
        <taxon>Bacteroidota</taxon>
        <taxon>Bacteroidia</taxon>
        <taxon>Bacteroidales</taxon>
        <taxon>Prevotellaceae</taxon>
        <taxon>Segatella</taxon>
    </lineage>
</organism>
<dbReference type="RefSeq" id="WP_252760067.1">
    <property type="nucleotide sequence ID" value="NZ_JAMXLY010000005.1"/>
</dbReference>
<dbReference type="InterPro" id="IPR036569">
    <property type="entry name" value="RpiB_LacA_LacB_sf"/>
</dbReference>
<gene>
    <name evidence="3" type="primary">rpiB</name>
    <name evidence="3" type="ORF">NG821_02435</name>
</gene>
<keyword evidence="2 3" id="KW-0413">Isomerase</keyword>
<evidence type="ECO:0000313" key="4">
    <source>
        <dbReference type="Proteomes" id="UP001204015"/>
    </source>
</evidence>
<sequence>METKTVGIACDHAGFPMKQFVLQYLIKKGYEVKDFGTDSLESVDYPDYAHKLGQAIENHTVYPGIAICGTGEGMTITLNKYPDIRAGLAWNEDIASLIRHHNDANVLVLPGRFISLMTAAKILDAFFASSFDGGRHERRIKKISHLDECAE</sequence>
<evidence type="ECO:0000256" key="1">
    <source>
        <dbReference type="ARBA" id="ARBA00008754"/>
    </source>
</evidence>
<dbReference type="InterPro" id="IPR004785">
    <property type="entry name" value="RpiB"/>
</dbReference>
<dbReference type="NCBIfam" id="TIGR01120">
    <property type="entry name" value="rpiB"/>
    <property type="match status" value="1"/>
</dbReference>
<name>A0ABT1BUS5_9BACT</name>
<evidence type="ECO:0000256" key="2">
    <source>
        <dbReference type="ARBA" id="ARBA00023235"/>
    </source>
</evidence>
<dbReference type="GO" id="GO:0004751">
    <property type="term" value="F:ribose-5-phosphate isomerase activity"/>
    <property type="evidence" value="ECO:0007669"/>
    <property type="project" value="UniProtKB-EC"/>
</dbReference>
<dbReference type="NCBIfam" id="NF004051">
    <property type="entry name" value="PRK05571.1"/>
    <property type="match status" value="1"/>
</dbReference>
<dbReference type="PANTHER" id="PTHR30345:SF0">
    <property type="entry name" value="DNA DAMAGE-REPAIR_TOLERATION PROTEIN DRT102"/>
    <property type="match status" value="1"/>
</dbReference>